<feature type="compositionally biased region" description="Low complexity" evidence="1">
    <location>
        <begin position="204"/>
        <end position="220"/>
    </location>
</feature>
<sequence length="782" mass="83643">MAKVSWVSLERAGWPRSARRTSQPHQPHHRRFTFAPLRRPFAHQFLTAKSGHTFTTPRAPTPGARVTTTARSLQWREIEARAHVGLSDSRARPVLDGTAFAQTMMVASDPSLGAPQHRQGQLFHHHGSINLGEQCRHEGCNARLQHGNFCMQHTQFDSQKMRQAHLPAHADLGDRGSHSRSPLARNVPIAPLHRPPATNGTHVPSGAPGNSSSSSPSAPSKKMLPDKMVARKSVFNLPSNAGKVGAHSSLDTSRTGNEKRPIKRQRTSDDDAWKRTPYTISISGDESAGGFGVNGHVFDGPPDQARIRESVLRDPSTAGVSAPSSQEWRPQGPETMDRQRPVTYSPSAAHSTLVERNVVFTSSGETSVPTSAPSPPEPLVNGVQKPSHPPRQNPMSQHVHSPQTIAHAPDLNQSNSALETLAKYKENKHNFSQAEINEMIRMAQSRQLPRFHGPIGPIRGTNGDYLGPAATDVVTNGQARAQEIKSSHTSPIRPAWRPSMPSMNATQGWRPGFAMIDLTQNGEDPEMPVANGLSPVDRGPSQAARSSTTSNGDIVHVDGPKGVAAQDNRPPVSAPSRQPEPSEKMLVNVTDAPTIPMPSVVQSPSKAGASGGHEDVAPKLRRPGSTDNNDVQTLAASSSKSPRSPRTVSLRIGNATEARQRRERQLEAARRAEDALRQSTAQILAGPASVPASGDTLRVNGVVNGVDDDHVMPDATVPSLSAAIVKPPEGLPEPEKRRLELPNISRTSIHACIGAGPALGVGSAAGKGDGRSIVDGSIEGAR</sequence>
<feature type="compositionally biased region" description="Polar residues" evidence="1">
    <location>
        <begin position="318"/>
        <end position="328"/>
    </location>
</feature>
<feature type="compositionally biased region" description="Basic and acidic residues" evidence="1">
    <location>
        <begin position="256"/>
        <end position="274"/>
    </location>
</feature>
<feature type="compositionally biased region" description="Polar residues" evidence="1">
    <location>
        <begin position="543"/>
        <end position="552"/>
    </location>
</feature>
<accession>A0A9P8XZM2</accession>
<feature type="compositionally biased region" description="Polar residues" evidence="1">
    <location>
        <begin position="625"/>
        <end position="634"/>
    </location>
</feature>
<feature type="compositionally biased region" description="Basic and acidic residues" evidence="1">
    <location>
        <begin position="658"/>
        <end position="673"/>
    </location>
</feature>
<keyword evidence="3" id="KW-1185">Reference proteome</keyword>
<dbReference type="Proteomes" id="UP000756346">
    <property type="component" value="Unassembled WGS sequence"/>
</dbReference>
<feature type="region of interest" description="Disordered" evidence="1">
    <location>
        <begin position="518"/>
        <end position="673"/>
    </location>
</feature>
<dbReference type="EMBL" id="JAGTJQ010000008">
    <property type="protein sequence ID" value="KAH7025791.1"/>
    <property type="molecule type" value="Genomic_DNA"/>
</dbReference>
<evidence type="ECO:0000256" key="1">
    <source>
        <dbReference type="SAM" id="MobiDB-lite"/>
    </source>
</evidence>
<dbReference type="RefSeq" id="XP_046009008.1">
    <property type="nucleotide sequence ID" value="XM_046157040.1"/>
</dbReference>
<dbReference type="AlphaFoldDB" id="A0A9P8XZM2"/>
<feature type="region of interest" description="Disordered" evidence="1">
    <location>
        <begin position="170"/>
        <end position="224"/>
    </location>
</feature>
<evidence type="ECO:0000313" key="2">
    <source>
        <dbReference type="EMBL" id="KAH7025791.1"/>
    </source>
</evidence>
<protein>
    <submittedName>
        <fullName evidence="2">Uncharacterized protein</fullName>
    </submittedName>
</protein>
<evidence type="ECO:0000313" key="3">
    <source>
        <dbReference type="Proteomes" id="UP000756346"/>
    </source>
</evidence>
<feature type="region of interest" description="Disordered" evidence="1">
    <location>
        <begin position="236"/>
        <end position="402"/>
    </location>
</feature>
<feature type="region of interest" description="Disordered" evidence="1">
    <location>
        <begin position="759"/>
        <end position="782"/>
    </location>
</feature>
<organism evidence="2 3">
    <name type="scientific">Microdochium trichocladiopsis</name>
    <dbReference type="NCBI Taxonomy" id="1682393"/>
    <lineage>
        <taxon>Eukaryota</taxon>
        <taxon>Fungi</taxon>
        <taxon>Dikarya</taxon>
        <taxon>Ascomycota</taxon>
        <taxon>Pezizomycotina</taxon>
        <taxon>Sordariomycetes</taxon>
        <taxon>Xylariomycetidae</taxon>
        <taxon>Xylariales</taxon>
        <taxon>Microdochiaceae</taxon>
        <taxon>Microdochium</taxon>
    </lineage>
</organism>
<name>A0A9P8XZM2_9PEZI</name>
<comment type="caution">
    <text evidence="2">The sequence shown here is derived from an EMBL/GenBank/DDBJ whole genome shotgun (WGS) entry which is preliminary data.</text>
</comment>
<reference evidence="2" key="1">
    <citation type="journal article" date="2021" name="Nat. Commun.">
        <title>Genetic determinants of endophytism in the Arabidopsis root mycobiome.</title>
        <authorList>
            <person name="Mesny F."/>
            <person name="Miyauchi S."/>
            <person name="Thiergart T."/>
            <person name="Pickel B."/>
            <person name="Atanasova L."/>
            <person name="Karlsson M."/>
            <person name="Huettel B."/>
            <person name="Barry K.W."/>
            <person name="Haridas S."/>
            <person name="Chen C."/>
            <person name="Bauer D."/>
            <person name="Andreopoulos W."/>
            <person name="Pangilinan J."/>
            <person name="LaButti K."/>
            <person name="Riley R."/>
            <person name="Lipzen A."/>
            <person name="Clum A."/>
            <person name="Drula E."/>
            <person name="Henrissat B."/>
            <person name="Kohler A."/>
            <person name="Grigoriev I.V."/>
            <person name="Martin F.M."/>
            <person name="Hacquard S."/>
        </authorList>
    </citation>
    <scope>NUCLEOTIDE SEQUENCE</scope>
    <source>
        <strain evidence="2">MPI-CAGE-CH-0230</strain>
    </source>
</reference>
<feature type="compositionally biased region" description="Polar residues" evidence="1">
    <location>
        <begin position="393"/>
        <end position="402"/>
    </location>
</feature>
<gene>
    <name evidence="2" type="ORF">B0I36DRAFT_351757</name>
</gene>
<dbReference type="GeneID" id="70186586"/>
<proteinExistence type="predicted"/>
<feature type="compositionally biased region" description="Polar residues" evidence="1">
    <location>
        <begin position="359"/>
        <end position="371"/>
    </location>
</feature>
<dbReference type="OrthoDB" id="3550599at2759"/>
<feature type="compositionally biased region" description="Low complexity" evidence="1">
    <location>
        <begin position="635"/>
        <end position="646"/>
    </location>
</feature>